<feature type="transmembrane region" description="Helical" evidence="1">
    <location>
        <begin position="47"/>
        <end position="68"/>
    </location>
</feature>
<feature type="transmembrane region" description="Helical" evidence="1">
    <location>
        <begin position="80"/>
        <end position="104"/>
    </location>
</feature>
<feature type="transmembrane region" description="Helical" evidence="1">
    <location>
        <begin position="275"/>
        <end position="295"/>
    </location>
</feature>
<gene>
    <name evidence="2" type="ORF">ODALV1_LOCUS18031</name>
</gene>
<keyword evidence="1" id="KW-0472">Membrane</keyword>
<evidence type="ECO:0000256" key="1">
    <source>
        <dbReference type="SAM" id="Phobius"/>
    </source>
</evidence>
<organism evidence="2 3">
    <name type="scientific">Orchesella dallaii</name>
    <dbReference type="NCBI Taxonomy" id="48710"/>
    <lineage>
        <taxon>Eukaryota</taxon>
        <taxon>Metazoa</taxon>
        <taxon>Ecdysozoa</taxon>
        <taxon>Arthropoda</taxon>
        <taxon>Hexapoda</taxon>
        <taxon>Collembola</taxon>
        <taxon>Entomobryomorpha</taxon>
        <taxon>Entomobryoidea</taxon>
        <taxon>Orchesellidae</taxon>
        <taxon>Orchesellinae</taxon>
        <taxon>Orchesella</taxon>
    </lineage>
</organism>
<feature type="transmembrane region" description="Helical" evidence="1">
    <location>
        <begin position="153"/>
        <end position="177"/>
    </location>
</feature>
<reference evidence="2 3" key="1">
    <citation type="submission" date="2024-08" db="EMBL/GenBank/DDBJ databases">
        <authorList>
            <person name="Cucini C."/>
            <person name="Frati F."/>
        </authorList>
    </citation>
    <scope>NUCLEOTIDE SEQUENCE [LARGE SCALE GENOMIC DNA]</scope>
</reference>
<dbReference type="EMBL" id="CAXLJM020000057">
    <property type="protein sequence ID" value="CAL8118208.1"/>
    <property type="molecule type" value="Genomic_DNA"/>
</dbReference>
<keyword evidence="1" id="KW-0812">Transmembrane</keyword>
<feature type="transmembrane region" description="Helical" evidence="1">
    <location>
        <begin position="221"/>
        <end position="238"/>
    </location>
</feature>
<comment type="caution">
    <text evidence="2">The sequence shown here is derived from an EMBL/GenBank/DDBJ whole genome shotgun (WGS) entry which is preliminary data.</text>
</comment>
<dbReference type="Proteomes" id="UP001642540">
    <property type="component" value="Unassembled WGS sequence"/>
</dbReference>
<evidence type="ECO:0008006" key="4">
    <source>
        <dbReference type="Google" id="ProtNLM"/>
    </source>
</evidence>
<keyword evidence="1" id="KW-1133">Transmembrane helix</keyword>
<proteinExistence type="predicted"/>
<protein>
    <recommendedName>
        <fullName evidence="4">Odorant receptor</fullName>
    </recommendedName>
</protein>
<accession>A0ABP1R379</accession>
<feature type="transmembrane region" description="Helical" evidence="1">
    <location>
        <begin position="301"/>
        <end position="324"/>
    </location>
</feature>
<sequence>MHPMIKLAFHTHNGIYKWWFPCKIGWNNNNSPIRLRLENSWWKLLPWYFLTWIMMFGISVGSMAFVLIREIFKPSPQITAIHIGILFYICVCTSISWGVCLAFHEYWNEVVSTFNQFAIFEEDWRKGPAEAYRHPKTQYMRIWKLSYKELTGMVLNMIIVGCGTITLPMGGFTGVLINLDPFIVVLEDYFLLPRDERSTFVNVFLILCRQIYVFVCAMELGRFMLITLILTFSMGMVMEKLLINILEAEDLNVAYQKYQLVWLQYYIVKAPFNNVLAIGGFIGFAGGTTMIWLSFNAWNYVTPFIAGMFPFLSVWMLIILLVVISSQVSIVEKSRLFIHKWKRESLRQPGTRMIKDIRRLKMLGRTLRSLPVACSTYCDINSNTPLNFLQILMKAVTDSLLGIQL</sequence>
<name>A0ABP1R379_9HEXA</name>
<evidence type="ECO:0000313" key="2">
    <source>
        <dbReference type="EMBL" id="CAL8118208.1"/>
    </source>
</evidence>
<evidence type="ECO:0000313" key="3">
    <source>
        <dbReference type="Proteomes" id="UP001642540"/>
    </source>
</evidence>
<keyword evidence="3" id="KW-1185">Reference proteome</keyword>